<evidence type="ECO:0000259" key="4">
    <source>
        <dbReference type="PROSITE" id="PS01124"/>
    </source>
</evidence>
<evidence type="ECO:0000256" key="3">
    <source>
        <dbReference type="ARBA" id="ARBA00023163"/>
    </source>
</evidence>
<dbReference type="InterPro" id="IPR009057">
    <property type="entry name" value="Homeodomain-like_sf"/>
</dbReference>
<dbReference type="PROSITE" id="PS00041">
    <property type="entry name" value="HTH_ARAC_FAMILY_1"/>
    <property type="match status" value="1"/>
</dbReference>
<proteinExistence type="predicted"/>
<dbReference type="InterPro" id="IPR018062">
    <property type="entry name" value="HTH_AraC-typ_CS"/>
</dbReference>
<keyword evidence="3" id="KW-0804">Transcription</keyword>
<dbReference type="GO" id="GO:0043565">
    <property type="term" value="F:sequence-specific DNA binding"/>
    <property type="evidence" value="ECO:0007669"/>
    <property type="project" value="InterPro"/>
</dbReference>
<dbReference type="InterPro" id="IPR035418">
    <property type="entry name" value="AraC-bd_2"/>
</dbReference>
<sequence length="333" mass="37608">MLMEEASVLRVPLSDHVLFQSNDLDCARERVAQKFCNHRLDIIGERKAFRVTHNHAPGEMISLNYISYGADVLIDPGELGDFYLIQMPISGAATVRNGTREFLTDRSVASVLNADLATRMKWWQGCAQLLVQVRKAPLHAFAMRVLDRDISGPLIFDPLIDFSRPEMQAWRRLANSLFHAADAKTPLHGPGLHNVLHEQHLLELFLRNQPNNMSLFFNEHRPGAAPRHLKRAEEFIRANVAAPIGLHEIAEAAGVAPRTLQLAYRNAFGISPIRALTRERMRRARFDLVAGEASVTDVALKWGFTHFGRFAAEYRHEFGELPRETRKASALPQ</sequence>
<keyword evidence="1" id="KW-0805">Transcription regulation</keyword>
<organism evidence="5 6">
    <name type="scientific">Aminobacter aminovorans</name>
    <name type="common">Chelatobacter heintzii</name>
    <dbReference type="NCBI Taxonomy" id="83263"/>
    <lineage>
        <taxon>Bacteria</taxon>
        <taxon>Pseudomonadati</taxon>
        <taxon>Pseudomonadota</taxon>
        <taxon>Alphaproteobacteria</taxon>
        <taxon>Hyphomicrobiales</taxon>
        <taxon>Phyllobacteriaceae</taxon>
        <taxon>Aminobacter</taxon>
    </lineage>
</organism>
<protein>
    <submittedName>
        <fullName evidence="5">L-rhamnose operon regulatory protein rhaS</fullName>
    </submittedName>
</protein>
<name>A0A380WK92_AMIAI</name>
<evidence type="ECO:0000256" key="1">
    <source>
        <dbReference type="ARBA" id="ARBA00023015"/>
    </source>
</evidence>
<dbReference type="SMART" id="SM00342">
    <property type="entry name" value="HTH_ARAC"/>
    <property type="match status" value="1"/>
</dbReference>
<evidence type="ECO:0000313" key="6">
    <source>
        <dbReference type="Proteomes" id="UP000254701"/>
    </source>
</evidence>
<accession>A0A380WK92</accession>
<dbReference type="Proteomes" id="UP000254701">
    <property type="component" value="Unassembled WGS sequence"/>
</dbReference>
<gene>
    <name evidence="5" type="primary">rhaS_4</name>
    <name evidence="5" type="ORF">NCTC10684_01808</name>
</gene>
<dbReference type="AlphaFoldDB" id="A0A380WK92"/>
<dbReference type="RefSeq" id="WP_342635176.1">
    <property type="nucleotide sequence ID" value="NZ_SLZO01000002.1"/>
</dbReference>
<reference evidence="5 6" key="1">
    <citation type="submission" date="2018-06" db="EMBL/GenBank/DDBJ databases">
        <authorList>
            <consortium name="Pathogen Informatics"/>
            <person name="Doyle S."/>
        </authorList>
    </citation>
    <scope>NUCLEOTIDE SEQUENCE [LARGE SCALE GENOMIC DNA]</scope>
    <source>
        <strain evidence="5 6">NCTC10684</strain>
    </source>
</reference>
<dbReference type="InterPro" id="IPR018060">
    <property type="entry name" value="HTH_AraC"/>
</dbReference>
<dbReference type="GO" id="GO:0003700">
    <property type="term" value="F:DNA-binding transcription factor activity"/>
    <property type="evidence" value="ECO:0007669"/>
    <property type="project" value="InterPro"/>
</dbReference>
<dbReference type="PANTHER" id="PTHR46796:SF12">
    <property type="entry name" value="HTH-TYPE DNA-BINDING TRANSCRIPTIONAL ACTIVATOR EUTR"/>
    <property type="match status" value="1"/>
</dbReference>
<feature type="domain" description="HTH araC/xylS-type" evidence="4">
    <location>
        <begin position="230"/>
        <end position="328"/>
    </location>
</feature>
<dbReference type="Pfam" id="PF12833">
    <property type="entry name" value="HTH_18"/>
    <property type="match status" value="1"/>
</dbReference>
<dbReference type="Pfam" id="PF14525">
    <property type="entry name" value="AraC_binding_2"/>
    <property type="match status" value="1"/>
</dbReference>
<evidence type="ECO:0000256" key="2">
    <source>
        <dbReference type="ARBA" id="ARBA00023125"/>
    </source>
</evidence>
<dbReference type="InterPro" id="IPR050204">
    <property type="entry name" value="AraC_XylS_family_regulators"/>
</dbReference>
<dbReference type="PANTHER" id="PTHR46796">
    <property type="entry name" value="HTH-TYPE TRANSCRIPTIONAL ACTIVATOR RHAS-RELATED"/>
    <property type="match status" value="1"/>
</dbReference>
<keyword evidence="2" id="KW-0238">DNA-binding</keyword>
<dbReference type="SUPFAM" id="SSF46689">
    <property type="entry name" value="Homeodomain-like"/>
    <property type="match status" value="2"/>
</dbReference>
<dbReference type="PROSITE" id="PS01124">
    <property type="entry name" value="HTH_ARAC_FAMILY_2"/>
    <property type="match status" value="1"/>
</dbReference>
<dbReference type="Gene3D" id="1.10.10.60">
    <property type="entry name" value="Homeodomain-like"/>
    <property type="match status" value="1"/>
</dbReference>
<evidence type="ECO:0000313" key="5">
    <source>
        <dbReference type="EMBL" id="SUU88584.1"/>
    </source>
</evidence>
<dbReference type="EMBL" id="UFSM01000001">
    <property type="protein sequence ID" value="SUU88584.1"/>
    <property type="molecule type" value="Genomic_DNA"/>
</dbReference>